<accession>A0A8J2KP16</accession>
<proteinExistence type="predicted"/>
<protein>
    <submittedName>
        <fullName evidence="1">Uncharacterized protein</fullName>
    </submittedName>
</protein>
<organism evidence="1 2">
    <name type="scientific">Allacma fusca</name>
    <dbReference type="NCBI Taxonomy" id="39272"/>
    <lineage>
        <taxon>Eukaryota</taxon>
        <taxon>Metazoa</taxon>
        <taxon>Ecdysozoa</taxon>
        <taxon>Arthropoda</taxon>
        <taxon>Hexapoda</taxon>
        <taxon>Collembola</taxon>
        <taxon>Symphypleona</taxon>
        <taxon>Sminthuridae</taxon>
        <taxon>Allacma</taxon>
    </lineage>
</organism>
<dbReference type="AlphaFoldDB" id="A0A8J2KP16"/>
<name>A0A8J2KP16_9HEXA</name>
<evidence type="ECO:0000313" key="2">
    <source>
        <dbReference type="Proteomes" id="UP000708208"/>
    </source>
</evidence>
<sequence>VPLSLSSAPIIHGAIYITGKAVPMTNCSTRKVAKLCATKRLIIRTTTFNIKLSSVPTQRCFSPEFRNCLLVSSMAEEQASYGITHSCKRQRIRGIIRFVTHPVIKRWQSFEVVCPVIFPPILAIRSTSAGVVHHALTVT</sequence>
<keyword evidence="2" id="KW-1185">Reference proteome</keyword>
<comment type="caution">
    <text evidence="1">The sequence shown here is derived from an EMBL/GenBank/DDBJ whole genome shotgun (WGS) entry which is preliminary data.</text>
</comment>
<dbReference type="Proteomes" id="UP000708208">
    <property type="component" value="Unassembled WGS sequence"/>
</dbReference>
<dbReference type="EMBL" id="CAJVCH010478733">
    <property type="protein sequence ID" value="CAG7820448.1"/>
    <property type="molecule type" value="Genomic_DNA"/>
</dbReference>
<gene>
    <name evidence="1" type="ORF">AFUS01_LOCUS30837</name>
</gene>
<feature type="non-terminal residue" evidence="1">
    <location>
        <position position="1"/>
    </location>
</feature>
<reference evidence="1" key="1">
    <citation type="submission" date="2021-06" db="EMBL/GenBank/DDBJ databases">
        <authorList>
            <person name="Hodson N. C."/>
            <person name="Mongue J. A."/>
            <person name="Jaron S. K."/>
        </authorList>
    </citation>
    <scope>NUCLEOTIDE SEQUENCE</scope>
</reference>
<evidence type="ECO:0000313" key="1">
    <source>
        <dbReference type="EMBL" id="CAG7820448.1"/>
    </source>
</evidence>